<dbReference type="Proteomes" id="UP001408356">
    <property type="component" value="Unassembled WGS sequence"/>
</dbReference>
<organism evidence="3 4">
    <name type="scientific">Seiridium unicorne</name>
    <dbReference type="NCBI Taxonomy" id="138068"/>
    <lineage>
        <taxon>Eukaryota</taxon>
        <taxon>Fungi</taxon>
        <taxon>Dikarya</taxon>
        <taxon>Ascomycota</taxon>
        <taxon>Pezizomycotina</taxon>
        <taxon>Sordariomycetes</taxon>
        <taxon>Xylariomycetidae</taxon>
        <taxon>Amphisphaeriales</taxon>
        <taxon>Sporocadaceae</taxon>
        <taxon>Seiridium</taxon>
    </lineage>
</organism>
<dbReference type="InterPro" id="IPR025676">
    <property type="entry name" value="Clr5_dom"/>
</dbReference>
<dbReference type="Pfam" id="PF14420">
    <property type="entry name" value="Clr5"/>
    <property type="match status" value="1"/>
</dbReference>
<feature type="region of interest" description="Disordered" evidence="1">
    <location>
        <begin position="150"/>
        <end position="175"/>
    </location>
</feature>
<dbReference type="EMBL" id="JARVKF010000009">
    <property type="protein sequence ID" value="KAK9425966.1"/>
    <property type="molecule type" value="Genomic_DNA"/>
</dbReference>
<dbReference type="InterPro" id="IPR011990">
    <property type="entry name" value="TPR-like_helical_dom_sf"/>
</dbReference>
<sequence length="526" mass="60328">MRSASTPSRGRVARQASRWATNADWDRKRHIITELYRDQNRRLVEVMAIMAQEHDFKATTRMYKKRFLKWGIGKKLREEHLLQILIILGSFRNRSKDCAGEKLVFFLNGRRIEDDRLRRSISRNPQVVERYHAGVIPSKDSVEAVTHQAIMPSKETPSPNRNSQIEAPKSDTKTKTNLVTRDIETRGRAISPLSTQLELPVSLYNHEKALHAVAIYTRKCFEVKWDIFSGDYSHKPSVDWWADMHLAAGRIKERPNSAASFELRTSQRMLRSLSKVGEDLAMLFMRYAVGICQIDLGPGHPFTNFCETLSTMDLDEARQACFRILSTQYEVMQSFVELTNPFWFVSTLLLHRTLRSAGAIENSKTVELLADETINKTSKAIAPENINGRYLLLRARMFTVSLRDEDSFSSSILPTSNRTGAAVHLLEEWHRETSLHKTNNEQIDLMATIGATEESKGKFRSAEEYYKGALKVAISQTPRGHPRILSALSSLERYYRRRGEAEAAERTQQAYQDECTWECIQADNVH</sequence>
<name>A0ABR2VHJ3_9PEZI</name>
<reference evidence="3 4" key="1">
    <citation type="journal article" date="2024" name="J. Plant Pathol.">
        <title>Sequence and assembly of the genome of Seiridium unicorne, isolate CBS 538.82, causal agent of cypress canker disease.</title>
        <authorList>
            <person name="Scali E."/>
            <person name="Rocca G.D."/>
            <person name="Danti R."/>
            <person name="Garbelotto M."/>
            <person name="Barberini S."/>
            <person name="Baroncelli R."/>
            <person name="Emiliani G."/>
        </authorList>
    </citation>
    <scope>NUCLEOTIDE SEQUENCE [LARGE SCALE GENOMIC DNA]</scope>
    <source>
        <strain evidence="3 4">BM-138-508</strain>
    </source>
</reference>
<evidence type="ECO:0000256" key="1">
    <source>
        <dbReference type="SAM" id="MobiDB-lite"/>
    </source>
</evidence>
<evidence type="ECO:0000313" key="3">
    <source>
        <dbReference type="EMBL" id="KAK9425966.1"/>
    </source>
</evidence>
<feature type="domain" description="Clr5" evidence="2">
    <location>
        <begin position="22"/>
        <end position="74"/>
    </location>
</feature>
<dbReference type="Gene3D" id="1.25.40.10">
    <property type="entry name" value="Tetratricopeptide repeat domain"/>
    <property type="match status" value="1"/>
</dbReference>
<dbReference type="PANTHER" id="PTHR38788">
    <property type="entry name" value="CLR5 DOMAIN-CONTAINING PROTEIN"/>
    <property type="match status" value="1"/>
</dbReference>
<accession>A0ABR2VHJ3</accession>
<evidence type="ECO:0000259" key="2">
    <source>
        <dbReference type="Pfam" id="PF14420"/>
    </source>
</evidence>
<keyword evidence="4" id="KW-1185">Reference proteome</keyword>
<proteinExistence type="predicted"/>
<protein>
    <recommendedName>
        <fullName evidence="2">Clr5 domain-containing protein</fullName>
    </recommendedName>
</protein>
<comment type="caution">
    <text evidence="3">The sequence shown here is derived from an EMBL/GenBank/DDBJ whole genome shotgun (WGS) entry which is preliminary data.</text>
</comment>
<dbReference type="PANTHER" id="PTHR38788:SF3">
    <property type="entry name" value="CLR5 DOMAIN-CONTAINING PROTEIN"/>
    <property type="match status" value="1"/>
</dbReference>
<feature type="compositionally biased region" description="Polar residues" evidence="1">
    <location>
        <begin position="155"/>
        <end position="165"/>
    </location>
</feature>
<gene>
    <name evidence="3" type="ORF">SUNI508_12767</name>
</gene>
<evidence type="ECO:0000313" key="4">
    <source>
        <dbReference type="Proteomes" id="UP001408356"/>
    </source>
</evidence>